<dbReference type="AlphaFoldDB" id="A0A2S8F5Z5"/>
<feature type="compositionally biased region" description="Basic and acidic residues" evidence="1">
    <location>
        <begin position="36"/>
        <end position="50"/>
    </location>
</feature>
<evidence type="ECO:0000313" key="3">
    <source>
        <dbReference type="Proteomes" id="UP000240009"/>
    </source>
</evidence>
<dbReference type="OrthoDB" id="272730at2"/>
<comment type="caution">
    <text evidence="2">The sequence shown here is derived from an EMBL/GenBank/DDBJ whole genome shotgun (WGS) entry which is preliminary data.</text>
</comment>
<feature type="region of interest" description="Disordered" evidence="1">
    <location>
        <begin position="32"/>
        <end position="64"/>
    </location>
</feature>
<protein>
    <submittedName>
        <fullName evidence="2">Uncharacterized protein</fullName>
    </submittedName>
</protein>
<proteinExistence type="predicted"/>
<organism evidence="2 3">
    <name type="scientific">Blastopirellula marina</name>
    <dbReference type="NCBI Taxonomy" id="124"/>
    <lineage>
        <taxon>Bacteria</taxon>
        <taxon>Pseudomonadati</taxon>
        <taxon>Planctomycetota</taxon>
        <taxon>Planctomycetia</taxon>
        <taxon>Pirellulales</taxon>
        <taxon>Pirellulaceae</taxon>
        <taxon>Blastopirellula</taxon>
    </lineage>
</organism>
<evidence type="ECO:0000313" key="2">
    <source>
        <dbReference type="EMBL" id="PQO27588.1"/>
    </source>
</evidence>
<dbReference type="Proteomes" id="UP000240009">
    <property type="component" value="Unassembled WGS sequence"/>
</dbReference>
<dbReference type="RefSeq" id="WP_105356502.1">
    <property type="nucleotide sequence ID" value="NZ_PUIA01000057.1"/>
</dbReference>
<gene>
    <name evidence="2" type="ORF">C5Y96_18850</name>
</gene>
<sequence>MVKTLALSLIVSIVVLPMITTRVQAGGLLSAAAGESRTDDPDPPRSEEAKPKRRDRDHHHDCGDDASSALGELAGTLLFYGTIAAVDAMIPDQRTVCCINASGEEVTYTIYGPPGYFSDYPYQHEFGYMLMGDEWVTVGKTTSIRGSVEYGTDFGNLSRVGTKLLVEGTSRWGIDMQWDEYFENIPSGGTDQLTMGDLNFTFRAPQGYHSQFRFGLGTNLLEDRNGSEFGINFTTGYDVYIGKPWIWSTEMDLGKVGSADLFRIRSTLGAQWKRAEVFAGYQYTNLEGIELDGFVSGIRFWF</sequence>
<dbReference type="EMBL" id="PUIA01000057">
    <property type="protein sequence ID" value="PQO27588.1"/>
    <property type="molecule type" value="Genomic_DNA"/>
</dbReference>
<evidence type="ECO:0000256" key="1">
    <source>
        <dbReference type="SAM" id="MobiDB-lite"/>
    </source>
</evidence>
<name>A0A2S8F5Z5_9BACT</name>
<reference evidence="2 3" key="1">
    <citation type="submission" date="2018-02" db="EMBL/GenBank/DDBJ databases">
        <title>Comparative genomes isolates from brazilian mangrove.</title>
        <authorList>
            <person name="Araujo J.E."/>
            <person name="Taketani R.G."/>
            <person name="Silva M.C.P."/>
            <person name="Loureco M.V."/>
            <person name="Andreote F.D."/>
        </authorList>
    </citation>
    <scope>NUCLEOTIDE SEQUENCE [LARGE SCALE GENOMIC DNA]</scope>
    <source>
        <strain evidence="2 3">HEX-2 MGV</strain>
    </source>
</reference>
<accession>A0A2S8F5Z5</accession>